<keyword evidence="2 7" id="KW-0813">Transport</keyword>
<evidence type="ECO:0000256" key="2">
    <source>
        <dbReference type="ARBA" id="ARBA00022448"/>
    </source>
</evidence>
<evidence type="ECO:0000256" key="5">
    <source>
        <dbReference type="ARBA" id="ARBA00022989"/>
    </source>
</evidence>
<feature type="transmembrane region" description="Helical" evidence="7">
    <location>
        <begin position="105"/>
        <end position="130"/>
    </location>
</feature>
<keyword evidence="6 7" id="KW-0472">Membrane</keyword>
<feature type="domain" description="ABC transmembrane type-1" evidence="8">
    <location>
        <begin position="70"/>
        <end position="261"/>
    </location>
</feature>
<feature type="transmembrane region" description="Helical" evidence="7">
    <location>
        <begin position="70"/>
        <end position="96"/>
    </location>
</feature>
<dbReference type="PANTHER" id="PTHR43744:SF8">
    <property type="entry name" value="SN-GLYCEROL-3-PHOSPHATE TRANSPORT SYSTEM PERMEASE PROTEIN UGPE"/>
    <property type="match status" value="1"/>
</dbReference>
<dbReference type="SUPFAM" id="SSF161098">
    <property type="entry name" value="MetI-like"/>
    <property type="match status" value="1"/>
</dbReference>
<evidence type="ECO:0000256" key="7">
    <source>
        <dbReference type="RuleBase" id="RU363032"/>
    </source>
</evidence>
<protein>
    <submittedName>
        <fullName evidence="9">Sugar ABC transporter permease</fullName>
    </submittedName>
</protein>
<dbReference type="AlphaFoldDB" id="A0A916QE01"/>
<dbReference type="InterPro" id="IPR000515">
    <property type="entry name" value="MetI-like"/>
</dbReference>
<evidence type="ECO:0000256" key="6">
    <source>
        <dbReference type="ARBA" id="ARBA00023136"/>
    </source>
</evidence>
<comment type="similarity">
    <text evidence="7">Belongs to the binding-protein-dependent transport system permease family.</text>
</comment>
<evidence type="ECO:0000313" key="9">
    <source>
        <dbReference type="EMBL" id="GFR39010.1"/>
    </source>
</evidence>
<gene>
    <name evidence="9" type="ORF">PRECH8_23060</name>
</gene>
<proteinExistence type="inferred from homology"/>
<evidence type="ECO:0000313" key="10">
    <source>
        <dbReference type="Proteomes" id="UP000654993"/>
    </source>
</evidence>
<keyword evidence="5 7" id="KW-1133">Transmembrane helix</keyword>
<keyword evidence="4 7" id="KW-0812">Transmembrane</keyword>
<reference evidence="9" key="1">
    <citation type="submission" date="2020-08" db="EMBL/GenBank/DDBJ databases">
        <authorList>
            <person name="Uke A."/>
            <person name="Chhe C."/>
            <person name="Baramee S."/>
            <person name="Kosugi A."/>
        </authorList>
    </citation>
    <scope>NUCLEOTIDE SEQUENCE</scope>
    <source>
        <strain evidence="9">DA-C8</strain>
    </source>
</reference>
<keyword evidence="3" id="KW-1003">Cell membrane</keyword>
<keyword evidence="10" id="KW-1185">Reference proteome</keyword>
<feature type="transmembrane region" description="Helical" evidence="7">
    <location>
        <begin position="142"/>
        <end position="161"/>
    </location>
</feature>
<dbReference type="Gene3D" id="1.10.3720.10">
    <property type="entry name" value="MetI-like"/>
    <property type="match status" value="1"/>
</dbReference>
<dbReference type="GO" id="GO:0055085">
    <property type="term" value="P:transmembrane transport"/>
    <property type="evidence" value="ECO:0007669"/>
    <property type="project" value="InterPro"/>
</dbReference>
<dbReference type="PROSITE" id="PS50928">
    <property type="entry name" value="ABC_TM1"/>
    <property type="match status" value="1"/>
</dbReference>
<organism evidence="9 10">
    <name type="scientific">Insulibacter thermoxylanivorax</name>
    <dbReference type="NCBI Taxonomy" id="2749268"/>
    <lineage>
        <taxon>Bacteria</taxon>
        <taxon>Bacillati</taxon>
        <taxon>Bacillota</taxon>
        <taxon>Bacilli</taxon>
        <taxon>Bacillales</taxon>
        <taxon>Paenibacillaceae</taxon>
        <taxon>Insulibacter</taxon>
    </lineage>
</organism>
<feature type="transmembrane region" description="Helical" evidence="7">
    <location>
        <begin position="240"/>
        <end position="261"/>
    </location>
</feature>
<dbReference type="Pfam" id="PF00528">
    <property type="entry name" value="BPD_transp_1"/>
    <property type="match status" value="1"/>
</dbReference>
<reference evidence="9" key="2">
    <citation type="journal article" date="2021" name="Data Brief">
        <title>Draft genome sequence data of the facultative, thermophilic, xylanolytic bacterium Paenibacillus sp. strain DA-C8.</title>
        <authorList>
            <person name="Chhe C."/>
            <person name="Uke A."/>
            <person name="Baramee S."/>
            <person name="Ungkulpasvich U."/>
            <person name="Tachaapaikoon C."/>
            <person name="Pason P."/>
            <person name="Waeonukul R."/>
            <person name="Ratanakhanokchai K."/>
            <person name="Kosugi A."/>
        </authorList>
    </citation>
    <scope>NUCLEOTIDE SEQUENCE</scope>
    <source>
        <strain evidence="9">DA-C8</strain>
    </source>
</reference>
<evidence type="ECO:0000256" key="3">
    <source>
        <dbReference type="ARBA" id="ARBA00022475"/>
    </source>
</evidence>
<feature type="transmembrane region" description="Helical" evidence="7">
    <location>
        <begin position="15"/>
        <end position="35"/>
    </location>
</feature>
<comment type="caution">
    <text evidence="9">The sequence shown here is derived from an EMBL/GenBank/DDBJ whole genome shotgun (WGS) entry which is preliminary data.</text>
</comment>
<dbReference type="GO" id="GO:0005886">
    <property type="term" value="C:plasma membrane"/>
    <property type="evidence" value="ECO:0007669"/>
    <property type="project" value="UniProtKB-SubCell"/>
</dbReference>
<feature type="transmembrane region" description="Helical" evidence="7">
    <location>
        <begin position="182"/>
        <end position="207"/>
    </location>
</feature>
<dbReference type="EMBL" id="BMAQ01000031">
    <property type="protein sequence ID" value="GFR39010.1"/>
    <property type="molecule type" value="Genomic_DNA"/>
</dbReference>
<evidence type="ECO:0000256" key="4">
    <source>
        <dbReference type="ARBA" id="ARBA00022692"/>
    </source>
</evidence>
<dbReference type="InterPro" id="IPR035906">
    <property type="entry name" value="MetI-like_sf"/>
</dbReference>
<evidence type="ECO:0000256" key="1">
    <source>
        <dbReference type="ARBA" id="ARBA00004651"/>
    </source>
</evidence>
<dbReference type="PANTHER" id="PTHR43744">
    <property type="entry name" value="ABC TRANSPORTER PERMEASE PROTEIN MG189-RELATED-RELATED"/>
    <property type="match status" value="1"/>
</dbReference>
<evidence type="ECO:0000259" key="8">
    <source>
        <dbReference type="PROSITE" id="PS50928"/>
    </source>
</evidence>
<dbReference type="CDD" id="cd06261">
    <property type="entry name" value="TM_PBP2"/>
    <property type="match status" value="1"/>
</dbReference>
<accession>A0A916QE01</accession>
<dbReference type="Proteomes" id="UP000654993">
    <property type="component" value="Unassembled WGS sequence"/>
</dbReference>
<comment type="subcellular location">
    <subcellularLocation>
        <location evidence="1 7">Cell membrane</location>
        <topology evidence="1 7">Multi-pass membrane protein</topology>
    </subcellularLocation>
</comment>
<sequence length="275" mass="31370">MMPARRFSAILKNTLMYVGLIIFLLPFLLVILNSFKTTQHFIENPIAWPKNFSFSNYIDAFQKMNFMQGFINSLVITVFGVLLIILFSAMTGYLFVRFKWKVNKVLFFMMLAAMTVPFQVIMIPLVMLYGNLGLLDSKTVLIFMYMGFGIPLGVFMFHGFIKGISYELEESSFIDGCTRPRTFFQIVLPLLKPIIVTLAVLDVLWIWNDYLLPSLVLLSPGNRTLPLSTYAFFSTYTVDYGPLMAALVMTIIPVLILYIILQDHVIKGITEGAIK</sequence>
<name>A0A916QE01_9BACL</name>